<keyword evidence="1" id="KW-0472">Membrane</keyword>
<proteinExistence type="predicted"/>
<evidence type="ECO:0000256" key="1">
    <source>
        <dbReference type="SAM" id="Phobius"/>
    </source>
</evidence>
<keyword evidence="3" id="KW-0401">Integrin</keyword>
<dbReference type="PANTHER" id="PTHR36220">
    <property type="entry name" value="UNNAMED PRODUCT"/>
    <property type="match status" value="1"/>
</dbReference>
<organism evidence="3 4">
    <name type="scientific">Carpediemonas membranifera</name>
    <dbReference type="NCBI Taxonomy" id="201153"/>
    <lineage>
        <taxon>Eukaryota</taxon>
        <taxon>Metamonada</taxon>
        <taxon>Carpediemonas-like organisms</taxon>
        <taxon>Carpediemonas</taxon>
    </lineage>
</organism>
<reference evidence="3" key="1">
    <citation type="submission" date="2021-05" db="EMBL/GenBank/DDBJ databases">
        <title>A free-living protist that lacks canonical eukaryotic 1 DNA replication and segregation systems.</title>
        <authorList>
            <person name="Salas-Leiva D.E."/>
            <person name="Tromer E.C."/>
            <person name="Curtis B.A."/>
            <person name="Jerlstrom-Hultqvist J."/>
            <person name="Kolisko M."/>
            <person name="Yi Z."/>
            <person name="Salas-Leiva J.S."/>
            <person name="Gallot-Lavallee L."/>
            <person name="Kops G.J.P.L."/>
            <person name="Archibald J.M."/>
            <person name="Simpson A.G.B."/>
            <person name="Roger A.J."/>
        </authorList>
    </citation>
    <scope>NUCLEOTIDE SEQUENCE</scope>
    <source>
        <strain evidence="3">BICM</strain>
    </source>
</reference>
<dbReference type="GO" id="GO:0007229">
    <property type="term" value="P:integrin-mediated signaling pathway"/>
    <property type="evidence" value="ECO:0007669"/>
    <property type="project" value="UniProtKB-KW"/>
</dbReference>
<dbReference type="EMBL" id="JAHDYR010000064">
    <property type="protein sequence ID" value="KAG9390405.1"/>
    <property type="molecule type" value="Genomic_DNA"/>
</dbReference>
<dbReference type="Proteomes" id="UP000717585">
    <property type="component" value="Unassembled WGS sequence"/>
</dbReference>
<evidence type="ECO:0000256" key="2">
    <source>
        <dbReference type="SAM" id="SignalP"/>
    </source>
</evidence>
<name>A0A8J6ASI9_9EUKA</name>
<keyword evidence="4" id="KW-1185">Reference proteome</keyword>
<keyword evidence="2" id="KW-0732">Signal</keyword>
<feature type="signal peptide" evidence="2">
    <location>
        <begin position="1"/>
        <end position="17"/>
    </location>
</feature>
<dbReference type="AlphaFoldDB" id="A0A8J6ASI9"/>
<dbReference type="Gene3D" id="2.130.10.130">
    <property type="entry name" value="Integrin alpha, N-terminal"/>
    <property type="match status" value="1"/>
</dbReference>
<comment type="caution">
    <text evidence="3">The sequence shown here is derived from an EMBL/GenBank/DDBJ whole genome shotgun (WGS) entry which is preliminary data.</text>
</comment>
<gene>
    <name evidence="3" type="ORF">J8273_7755</name>
</gene>
<dbReference type="InterPro" id="IPR028994">
    <property type="entry name" value="Integrin_alpha_N"/>
</dbReference>
<dbReference type="PANTHER" id="PTHR36220:SF1">
    <property type="entry name" value="GAMMA TUBULIN COMPLEX COMPONENT C-TERMINAL DOMAIN-CONTAINING PROTEIN"/>
    <property type="match status" value="1"/>
</dbReference>
<feature type="chain" id="PRO_5035249787" evidence="2">
    <location>
        <begin position="18"/>
        <end position="474"/>
    </location>
</feature>
<keyword evidence="1" id="KW-0812">Transmembrane</keyword>
<sequence length="474" mass="49732">MMNRWWGILLVIHAVTAVHLYQQTLFADQNDTNLDFGHAVRLKGSVAAVGSVFALFAKELDKPVGSVTVLERIGTEWSLQALLFPMIEMPAFFGHSLGLDEDWLIVGCPGNNSQTGYAAAYARSASSVDFFQFLLPTHNEAWRFGLSVDIHNGSVAVGIPGQFSGAGGVQMFEWADNQWGVGTLLTSAPEVGGAQMGTVVAMHDGWLFAGAPAPSSYKGSVSVYRRVVMNDQPAWQFRNMITATANTHSYGRSLACDAGLLAVGFISERERDTGEFVDIGAVNLYYYSDDGLTIVQKLEAASTVEHVGFGRAIATLGSVIVVGDTSDKTSGVGTGAALVYRYDAETSQFVFEAPVFPINSVAGMTGSSVAVSDRLVATGAPATMSHAGIVYTVAADCVVGDPPLAWDQCAPHQPGPAVAGGTSQVRWGLVGAVVAVVVGAVLVCGCCSGGAVIAAVVAVAQIVGDPYREPLAWK</sequence>
<keyword evidence="1" id="KW-1133">Transmembrane helix</keyword>
<evidence type="ECO:0000313" key="4">
    <source>
        <dbReference type="Proteomes" id="UP000717585"/>
    </source>
</evidence>
<protein>
    <submittedName>
        <fullName evidence="3">Integrin alpha beta-propellor repeat-containing protein</fullName>
    </submittedName>
</protein>
<accession>A0A8J6ASI9</accession>
<evidence type="ECO:0000313" key="3">
    <source>
        <dbReference type="EMBL" id="KAG9390405.1"/>
    </source>
</evidence>
<feature type="transmembrane region" description="Helical" evidence="1">
    <location>
        <begin position="427"/>
        <end position="460"/>
    </location>
</feature>